<reference evidence="2" key="1">
    <citation type="submission" date="2022-11" db="UniProtKB">
        <authorList>
            <consortium name="WormBaseParasite"/>
        </authorList>
    </citation>
    <scope>IDENTIFICATION</scope>
</reference>
<dbReference type="WBParaSite" id="PS1159_v2.g4159.t1">
    <property type="protein sequence ID" value="PS1159_v2.g4159.t1"/>
    <property type="gene ID" value="PS1159_v2.g4159"/>
</dbReference>
<dbReference type="Proteomes" id="UP000887580">
    <property type="component" value="Unplaced"/>
</dbReference>
<accession>A0AC35GE82</accession>
<protein>
    <submittedName>
        <fullName evidence="2">Protein kinase domain-containing protein</fullName>
    </submittedName>
</protein>
<proteinExistence type="predicted"/>
<name>A0AC35GE82_9BILA</name>
<organism evidence="1 2">
    <name type="scientific">Panagrolaimus sp. PS1159</name>
    <dbReference type="NCBI Taxonomy" id="55785"/>
    <lineage>
        <taxon>Eukaryota</taxon>
        <taxon>Metazoa</taxon>
        <taxon>Ecdysozoa</taxon>
        <taxon>Nematoda</taxon>
        <taxon>Chromadorea</taxon>
        <taxon>Rhabditida</taxon>
        <taxon>Tylenchina</taxon>
        <taxon>Panagrolaimomorpha</taxon>
        <taxon>Panagrolaimoidea</taxon>
        <taxon>Panagrolaimidae</taxon>
        <taxon>Panagrolaimus</taxon>
    </lineage>
</organism>
<sequence length="397" mass="44729">MKQNGAIVGNGNSSNEKMPSSINGNYSNNNFKGHQQQQQISLQQLLKDAELLEYHDKLKTVLKLRHAGDLSFTDEKDFEKIGMSRPEQKRLHREYLKYFPQSSSVFGKLKKVFGNKNDKIPEYINTKNPCDENQHVIPASNIQLCKELGTGEFGSVWLSSWTQPNGDIIQVAVKRVPPEKLIANPTSFLQEAAIMTKMRHEFVTRLYGVVLDTKSVMLVSELAPCGSLLECCQKPALLKRVPPEKLIANPTSFLQEAAIMTKMRHEFVTRLYGVVLDTKSVMLVSELAPCGSLLECCQKPALRSSFPVDVLCTFSIQISKGMQYLASERLIHRDLAARNVLVFSAEKVKISDFGLSRSLGVGEDYYRSEFNPTMRLPIAWCAPESINFLRFTEKSDI</sequence>
<evidence type="ECO:0000313" key="1">
    <source>
        <dbReference type="Proteomes" id="UP000887580"/>
    </source>
</evidence>
<evidence type="ECO:0000313" key="2">
    <source>
        <dbReference type="WBParaSite" id="PS1159_v2.g4159.t1"/>
    </source>
</evidence>